<dbReference type="Gene3D" id="3.40.50.720">
    <property type="entry name" value="NAD(P)-binding Rossmann-like Domain"/>
    <property type="match status" value="1"/>
</dbReference>
<gene>
    <name evidence="3" type="ORF">MJA45_26455</name>
</gene>
<dbReference type="GO" id="GO:0016491">
    <property type="term" value="F:oxidoreductase activity"/>
    <property type="evidence" value="ECO:0007669"/>
    <property type="project" value="UniProtKB-KW"/>
</dbReference>
<dbReference type="PANTHER" id="PTHR14239">
    <property type="entry name" value="DUDULIN-RELATED"/>
    <property type="match status" value="1"/>
</dbReference>
<dbReference type="EMBL" id="CP130318">
    <property type="protein sequence ID" value="WNQ11098.1"/>
    <property type="molecule type" value="Genomic_DNA"/>
</dbReference>
<keyword evidence="1" id="KW-0560">Oxidoreductase</keyword>
<dbReference type="InterPro" id="IPR028939">
    <property type="entry name" value="P5C_Rdtase_cat_N"/>
</dbReference>
<reference evidence="3 4" key="1">
    <citation type="submission" date="2022-02" db="EMBL/GenBank/DDBJ databases">
        <title>Paenibacillus sp. MBLB1776 Whole Genome Shotgun Sequencing.</title>
        <authorList>
            <person name="Hwang C.Y."/>
            <person name="Cho E.-S."/>
            <person name="Seo M.-J."/>
        </authorList>
    </citation>
    <scope>NUCLEOTIDE SEQUENCE [LARGE SCALE GENOMIC DNA]</scope>
    <source>
        <strain evidence="3 4">MBLB1776</strain>
    </source>
</reference>
<dbReference type="PANTHER" id="PTHR14239:SF10">
    <property type="entry name" value="REDUCTASE"/>
    <property type="match status" value="1"/>
</dbReference>
<dbReference type="AlphaFoldDB" id="A0AA96RFC3"/>
<name>A0AA96RFC3_9BACL</name>
<evidence type="ECO:0000256" key="1">
    <source>
        <dbReference type="ARBA" id="ARBA00023002"/>
    </source>
</evidence>
<feature type="domain" description="Pyrroline-5-carboxylate reductase catalytic N-terminal" evidence="2">
    <location>
        <begin position="2"/>
        <end position="92"/>
    </location>
</feature>
<dbReference type="KEGG" id="paun:MJA45_26455"/>
<evidence type="ECO:0000259" key="2">
    <source>
        <dbReference type="Pfam" id="PF03807"/>
    </source>
</evidence>
<dbReference type="InterPro" id="IPR051267">
    <property type="entry name" value="STEAP_metalloreductase"/>
</dbReference>
<dbReference type="InterPro" id="IPR036291">
    <property type="entry name" value="NAD(P)-bd_dom_sf"/>
</dbReference>
<keyword evidence="4" id="KW-1185">Reference proteome</keyword>
<organism evidence="3 4">
    <name type="scientific">Paenibacillus aurantius</name>
    <dbReference type="NCBI Taxonomy" id="2918900"/>
    <lineage>
        <taxon>Bacteria</taxon>
        <taxon>Bacillati</taxon>
        <taxon>Bacillota</taxon>
        <taxon>Bacilli</taxon>
        <taxon>Bacillales</taxon>
        <taxon>Paenibacillaceae</taxon>
        <taxon>Paenibacillus</taxon>
    </lineage>
</organism>
<evidence type="ECO:0000313" key="3">
    <source>
        <dbReference type="EMBL" id="WNQ11098.1"/>
    </source>
</evidence>
<dbReference type="SUPFAM" id="SSF51735">
    <property type="entry name" value="NAD(P)-binding Rossmann-fold domains"/>
    <property type="match status" value="1"/>
</dbReference>
<evidence type="ECO:0000313" key="4">
    <source>
        <dbReference type="Proteomes" id="UP001305702"/>
    </source>
</evidence>
<dbReference type="Proteomes" id="UP001305702">
    <property type="component" value="Chromosome"/>
</dbReference>
<dbReference type="RefSeq" id="WP_315604874.1">
    <property type="nucleotide sequence ID" value="NZ_CP130318.1"/>
</dbReference>
<protein>
    <submittedName>
        <fullName evidence="3">NAD(P)-binding domain-containing protein</fullName>
    </submittedName>
</protein>
<proteinExistence type="predicted"/>
<accession>A0AA96RFC3</accession>
<dbReference type="Pfam" id="PF03807">
    <property type="entry name" value="F420_oxidored"/>
    <property type="match status" value="1"/>
</dbReference>
<sequence length="203" mass="21824">MKIAIIGSGRMGGTLGRKWAEHGHAVMFGSRDPESERVLSLLKSAPRAKAGTVQEAASFGDVLVLAVPPEEVERTLGLAGDLKDKILINLTNRYDGLSADSEVIRLAPKARVVRAFHTLPWEVLANPQFGAAEATAFLSGEDSEAKEVAACLARDIGLDPVDIGGAAEMKELEAVNARLWGLLSPRYGRDYGLRILRRHAEGN</sequence>